<evidence type="ECO:0000256" key="2">
    <source>
        <dbReference type="ARBA" id="ARBA00023027"/>
    </source>
</evidence>
<dbReference type="InterPro" id="IPR036188">
    <property type="entry name" value="FAD/NAD-bd_sf"/>
</dbReference>
<dbReference type="InterPro" id="IPR002938">
    <property type="entry name" value="FAD-bd"/>
</dbReference>
<comment type="caution">
    <text evidence="4">The sequence shown here is derived from an EMBL/GenBank/DDBJ whole genome shotgun (WGS) entry which is preliminary data.</text>
</comment>
<evidence type="ECO:0000313" key="5">
    <source>
        <dbReference type="Proteomes" id="UP000182486"/>
    </source>
</evidence>
<keyword evidence="2" id="KW-0520">NAD</keyword>
<sequence length="350" mass="37440">MRISVNGGGPAGLAFAVFAARSGRDDEITVWDRTGAEDTYGFGVVLPPAVVEVFRDADPALADELSGHVADWDRLTVHRHGRSASIGAPRLGAMDRRTLLRVLRRRCAELGVGLVRGAVSPAGDGYDLVVAADGARSVTRGQRAQAFGTTTRQVGVDYIWLGAGRAFDNLTFLIAETPAGPAVAHVYPYGPDRSTFLVEAQGHPAPDELADWFAGPLGGARLLENRSRWSRFKEVRNSTWSSGNVVLVGDAAHTSHYSIGSGTRLALDDAQALAAALCAQPRLADALAAYEAERRPVVEHTQRVGRLSAEWFADLPDAPVDRLMSDLATRGGRLSWRDLTEGRRAVPIGG</sequence>
<dbReference type="Proteomes" id="UP000182486">
    <property type="component" value="Unassembled WGS sequence"/>
</dbReference>
<reference evidence="4 5" key="1">
    <citation type="submission" date="2016-09" db="EMBL/GenBank/DDBJ databases">
        <title>Couchioplanes caeruleus draft genome sequence.</title>
        <authorList>
            <person name="Sheehan J."/>
            <person name="Caffrey P."/>
        </authorList>
    </citation>
    <scope>NUCLEOTIDE SEQUENCE [LARGE SCALE GENOMIC DNA]</scope>
    <source>
        <strain evidence="4 5">DSM 43634</strain>
    </source>
</reference>
<dbReference type="GO" id="GO:0016491">
    <property type="term" value="F:oxidoreductase activity"/>
    <property type="evidence" value="ECO:0007669"/>
    <property type="project" value="UniProtKB-KW"/>
</dbReference>
<evidence type="ECO:0000259" key="3">
    <source>
        <dbReference type="Pfam" id="PF01494"/>
    </source>
</evidence>
<dbReference type="InterPro" id="IPR050631">
    <property type="entry name" value="PheA/TfdB_FAD_monoxygenase"/>
</dbReference>
<proteinExistence type="predicted"/>
<evidence type="ECO:0000313" key="4">
    <source>
        <dbReference type="EMBL" id="OJF15658.1"/>
    </source>
</evidence>
<gene>
    <name evidence="4" type="ORF">BG844_03385</name>
</gene>
<name>A0A1K0GEK2_9ACTN</name>
<feature type="domain" description="FAD-binding" evidence="3">
    <location>
        <begin position="234"/>
        <end position="301"/>
    </location>
</feature>
<dbReference type="AlphaFoldDB" id="A0A1K0GEK2"/>
<dbReference type="Gene3D" id="3.50.50.60">
    <property type="entry name" value="FAD/NAD(P)-binding domain"/>
    <property type="match status" value="1"/>
</dbReference>
<dbReference type="PANTHER" id="PTHR43476">
    <property type="entry name" value="3-(3-HYDROXY-PHENYL)PROPIONATE/3-HYDROXYCINNAMIC ACID HYDROXYLASE"/>
    <property type="match status" value="1"/>
</dbReference>
<keyword evidence="5" id="KW-1185">Reference proteome</keyword>
<dbReference type="RefSeq" id="WP_071803249.1">
    <property type="nucleotide sequence ID" value="NZ_MEIA01000014.1"/>
</dbReference>
<dbReference type="PANTHER" id="PTHR43476:SF4">
    <property type="entry name" value="BLR0106 PROTEIN"/>
    <property type="match status" value="1"/>
</dbReference>
<dbReference type="Pfam" id="PF01494">
    <property type="entry name" value="FAD_binding_3"/>
    <property type="match status" value="1"/>
</dbReference>
<dbReference type="GO" id="GO:0071949">
    <property type="term" value="F:FAD binding"/>
    <property type="evidence" value="ECO:0007669"/>
    <property type="project" value="InterPro"/>
</dbReference>
<evidence type="ECO:0000256" key="1">
    <source>
        <dbReference type="ARBA" id="ARBA00023002"/>
    </source>
</evidence>
<dbReference type="Gene3D" id="3.30.9.20">
    <property type="match status" value="1"/>
</dbReference>
<organism evidence="4 5">
    <name type="scientific">Couchioplanes caeruleus subsp. caeruleus</name>
    <dbReference type="NCBI Taxonomy" id="56427"/>
    <lineage>
        <taxon>Bacteria</taxon>
        <taxon>Bacillati</taxon>
        <taxon>Actinomycetota</taxon>
        <taxon>Actinomycetes</taxon>
        <taxon>Micromonosporales</taxon>
        <taxon>Micromonosporaceae</taxon>
        <taxon>Couchioplanes</taxon>
    </lineage>
</organism>
<dbReference type="SUPFAM" id="SSF51905">
    <property type="entry name" value="FAD/NAD(P)-binding domain"/>
    <property type="match status" value="1"/>
</dbReference>
<protein>
    <submittedName>
        <fullName evidence="4">Oxidoreductase</fullName>
    </submittedName>
</protein>
<keyword evidence="1" id="KW-0560">Oxidoreductase</keyword>
<dbReference type="EMBL" id="MEIA01000014">
    <property type="protein sequence ID" value="OJF15658.1"/>
    <property type="molecule type" value="Genomic_DNA"/>
</dbReference>
<dbReference type="PRINTS" id="PR00420">
    <property type="entry name" value="RNGMNOXGNASE"/>
</dbReference>
<accession>A0A1K0GEK2</accession>